<feature type="non-terminal residue" evidence="2">
    <location>
        <position position="1"/>
    </location>
</feature>
<name>A0A1A8RZX5_9TELE</name>
<feature type="non-terminal residue" evidence="2">
    <location>
        <position position="91"/>
    </location>
</feature>
<proteinExistence type="predicted"/>
<feature type="region of interest" description="Disordered" evidence="1">
    <location>
        <begin position="1"/>
        <end position="23"/>
    </location>
</feature>
<dbReference type="AlphaFoldDB" id="A0A1A8RZX5"/>
<evidence type="ECO:0000256" key="1">
    <source>
        <dbReference type="SAM" id="MobiDB-lite"/>
    </source>
</evidence>
<reference evidence="2" key="2">
    <citation type="submission" date="2016-06" db="EMBL/GenBank/DDBJ databases">
        <title>The genome of a short-lived fish provides insights into sex chromosome evolution and the genetic control of aging.</title>
        <authorList>
            <person name="Reichwald K."/>
            <person name="Felder M."/>
            <person name="Petzold A."/>
            <person name="Koch P."/>
            <person name="Groth M."/>
            <person name="Platzer M."/>
        </authorList>
    </citation>
    <scope>NUCLEOTIDE SEQUENCE</scope>
    <source>
        <tissue evidence="2">Brain</tissue>
    </source>
</reference>
<gene>
    <name evidence="2" type="primary">FP016176.1</name>
</gene>
<evidence type="ECO:0000313" key="2">
    <source>
        <dbReference type="EMBL" id="SBS11705.1"/>
    </source>
</evidence>
<accession>A0A1A8RZX5</accession>
<dbReference type="EMBL" id="HAEH01021034">
    <property type="protein sequence ID" value="SBS11705.1"/>
    <property type="molecule type" value="Transcribed_RNA"/>
</dbReference>
<organism evidence="2">
    <name type="scientific">Nothobranchius rachovii</name>
    <name type="common">bluefin notho</name>
    <dbReference type="NCBI Taxonomy" id="451742"/>
    <lineage>
        <taxon>Eukaryota</taxon>
        <taxon>Metazoa</taxon>
        <taxon>Chordata</taxon>
        <taxon>Craniata</taxon>
        <taxon>Vertebrata</taxon>
        <taxon>Euteleostomi</taxon>
        <taxon>Actinopterygii</taxon>
        <taxon>Neopterygii</taxon>
        <taxon>Teleostei</taxon>
        <taxon>Neoteleostei</taxon>
        <taxon>Acanthomorphata</taxon>
        <taxon>Ovalentaria</taxon>
        <taxon>Atherinomorphae</taxon>
        <taxon>Cyprinodontiformes</taxon>
        <taxon>Nothobranchiidae</taxon>
        <taxon>Nothobranchius</taxon>
    </lineage>
</organism>
<sequence>KQRSLEKHPKQQPAKKRTTTIPHVAGVSEKPRRIFSKHDIPVNFNPTTPSDRTWSIQNPNSSSVVSFMQSSVVRTVQMFTLEKLNNKYTRT</sequence>
<reference evidence="2" key="1">
    <citation type="submission" date="2016-05" db="EMBL/GenBank/DDBJ databases">
        <authorList>
            <person name="Lavstsen T."/>
            <person name="Jespersen J.S."/>
        </authorList>
    </citation>
    <scope>NUCLEOTIDE SEQUENCE</scope>
    <source>
        <tissue evidence="2">Brain</tissue>
    </source>
</reference>
<protein>
    <submittedName>
        <fullName evidence="2">Uncharacterized protein</fullName>
    </submittedName>
</protein>